<organism evidence="7 8">
    <name type="scientific">Cyanidioschyzon merolae (strain NIES-3377 / 10D)</name>
    <name type="common">Unicellular red alga</name>
    <dbReference type="NCBI Taxonomy" id="280699"/>
    <lineage>
        <taxon>Eukaryota</taxon>
        <taxon>Rhodophyta</taxon>
        <taxon>Bangiophyceae</taxon>
        <taxon>Cyanidiales</taxon>
        <taxon>Cyanidiaceae</taxon>
        <taxon>Cyanidioschyzon</taxon>
    </lineage>
</organism>
<dbReference type="Proteomes" id="UP000007014">
    <property type="component" value="Chromosome 7"/>
</dbReference>
<keyword evidence="3" id="KW-0472">Membrane</keyword>
<feature type="chain" id="PRO_5004017890" evidence="4">
    <location>
        <begin position="25"/>
        <end position="577"/>
    </location>
</feature>
<feature type="signal peptide" evidence="4">
    <location>
        <begin position="1"/>
        <end position="24"/>
    </location>
</feature>
<dbReference type="KEGG" id="cme:CYME_CMG168C"/>
<dbReference type="InterPro" id="IPR025733">
    <property type="entry name" value="PAPs_C"/>
</dbReference>
<reference evidence="7 8" key="1">
    <citation type="journal article" date="2004" name="Nature">
        <title>Genome sequence of the ultrasmall unicellular red alga Cyanidioschyzon merolae 10D.</title>
        <authorList>
            <person name="Matsuzaki M."/>
            <person name="Misumi O."/>
            <person name="Shin-i T."/>
            <person name="Maruyama S."/>
            <person name="Takahara M."/>
            <person name="Miyagishima S."/>
            <person name="Mori T."/>
            <person name="Nishida K."/>
            <person name="Yagisawa F."/>
            <person name="Nishida K."/>
            <person name="Yoshida Y."/>
            <person name="Nishimura Y."/>
            <person name="Nakao S."/>
            <person name="Kobayashi T."/>
            <person name="Momoyama Y."/>
            <person name="Higashiyama T."/>
            <person name="Minoda A."/>
            <person name="Sano M."/>
            <person name="Nomoto H."/>
            <person name="Oishi K."/>
            <person name="Hayashi H."/>
            <person name="Ohta F."/>
            <person name="Nishizaka S."/>
            <person name="Haga S."/>
            <person name="Miura S."/>
            <person name="Morishita T."/>
            <person name="Kabeya Y."/>
            <person name="Terasawa K."/>
            <person name="Suzuki Y."/>
            <person name="Ishii Y."/>
            <person name="Asakawa S."/>
            <person name="Takano H."/>
            <person name="Ohta N."/>
            <person name="Kuroiwa H."/>
            <person name="Tanaka K."/>
            <person name="Shimizu N."/>
            <person name="Sugano S."/>
            <person name="Sato N."/>
            <person name="Nozaki H."/>
            <person name="Ogasawara N."/>
            <person name="Kohara Y."/>
            <person name="Kuroiwa T."/>
        </authorList>
    </citation>
    <scope>NUCLEOTIDE SEQUENCE [LARGE SCALE GENOMIC DNA]</scope>
    <source>
        <strain evidence="7 8">10D</strain>
    </source>
</reference>
<dbReference type="Gene3D" id="3.60.21.10">
    <property type="match status" value="1"/>
</dbReference>
<sequence length="577" mass="66001">MQHIHGSGHLLRILPALFLRYTLGFIEVQHDQGSAQRNKSHVNDAMLMRHIIAVCVLVSTLVLLCSGALSMPVKLQTLSRTSAYIRPKFSSEALPFHDIRVQSRHGKVEQVHLSVLRYDRVVIGFLRDINDLPNTELPMQATLRYGTNASHLDHEMVLNARVYSGMQEYNSYLWNPPMGAPALNRSEVAAFMNTASWAEPWWYVYRNTTVADIPENRSVFAVYNNPTALYQSPLVFQAKLDNLLPQTTYYYDIDGEFSGNFTTLPEPGIQDRPMTIGLWADVGQTNISVMNMEYMLNKVNPDFVMLHGDLSYADAYWPLWDTWQRLMEPLFSTKMHLWCNGNHEFNSGNENNVAYMFRFATPFEESESPTFEYHAFEAGLVHVITLASFARFDKQSVQYRWLMRALERVNRTRTPWLVVQFHVPWYCSVLGTGSRLLMREAMEDLIYKYGVDLILVGHVHVYERTYPVYNNQTNPCGAVQLVLGDAGNREGPSLPFIDPQPSWSAFREGSFGVGKLVVYNHTHAYFEWNRVACEYSNSSTCATPGDNSAQSHIASDSTWLVRNTTQCPNRLMPTERL</sequence>
<keyword evidence="1 4" id="KW-0732">Signal</keyword>
<evidence type="ECO:0000313" key="8">
    <source>
        <dbReference type="Proteomes" id="UP000007014"/>
    </source>
</evidence>
<dbReference type="OMA" id="NHEYASA"/>
<dbReference type="InterPro" id="IPR039331">
    <property type="entry name" value="PAPs-like"/>
</dbReference>
<dbReference type="InterPro" id="IPR029052">
    <property type="entry name" value="Metallo-depent_PP-like"/>
</dbReference>
<evidence type="ECO:0000256" key="3">
    <source>
        <dbReference type="SAM" id="Phobius"/>
    </source>
</evidence>
<dbReference type="PANTHER" id="PTHR22953:SF153">
    <property type="entry name" value="PURPLE ACID PHOSPHATASE"/>
    <property type="match status" value="1"/>
</dbReference>
<reference evidence="7 8" key="2">
    <citation type="journal article" date="2007" name="BMC Biol.">
        <title>A 100%-complete sequence reveals unusually simple genomic features in the hot-spring red alga Cyanidioschyzon merolae.</title>
        <authorList>
            <person name="Nozaki H."/>
            <person name="Takano H."/>
            <person name="Misumi O."/>
            <person name="Terasawa K."/>
            <person name="Matsuzaki M."/>
            <person name="Maruyama S."/>
            <person name="Nishida K."/>
            <person name="Yagisawa F."/>
            <person name="Yoshida Y."/>
            <person name="Fujiwara T."/>
            <person name="Takio S."/>
            <person name="Tamura K."/>
            <person name="Chung S.J."/>
            <person name="Nakamura S."/>
            <person name="Kuroiwa H."/>
            <person name="Tanaka K."/>
            <person name="Sato N."/>
            <person name="Kuroiwa T."/>
        </authorList>
    </citation>
    <scope>NUCLEOTIDE SEQUENCE [LARGE SCALE GENOMIC DNA]</scope>
    <source>
        <strain evidence="7 8">10D</strain>
    </source>
</reference>
<evidence type="ECO:0000259" key="5">
    <source>
        <dbReference type="Pfam" id="PF00149"/>
    </source>
</evidence>
<dbReference type="InterPro" id="IPR004843">
    <property type="entry name" value="Calcineurin-like_PHP"/>
</dbReference>
<gene>
    <name evidence="7" type="ORF">CYME_CMG168C</name>
</gene>
<evidence type="ECO:0000259" key="6">
    <source>
        <dbReference type="Pfam" id="PF14008"/>
    </source>
</evidence>
<keyword evidence="3" id="KW-1133">Transmembrane helix</keyword>
<dbReference type="Pfam" id="PF14008">
    <property type="entry name" value="Metallophos_C"/>
    <property type="match status" value="1"/>
</dbReference>
<evidence type="ECO:0000256" key="1">
    <source>
        <dbReference type="ARBA" id="ARBA00022729"/>
    </source>
</evidence>
<dbReference type="Gramene" id="CMG168CT">
    <property type="protein sequence ID" value="CMG168CT"/>
    <property type="gene ID" value="CMG168C"/>
</dbReference>
<dbReference type="PANTHER" id="PTHR22953">
    <property type="entry name" value="ACID PHOSPHATASE RELATED"/>
    <property type="match status" value="1"/>
</dbReference>
<dbReference type="AlphaFoldDB" id="M1V7C6"/>
<dbReference type="InterPro" id="IPR041792">
    <property type="entry name" value="MPP_PAP"/>
</dbReference>
<dbReference type="RefSeq" id="XP_005535955.1">
    <property type="nucleotide sequence ID" value="XM_005535898.1"/>
</dbReference>
<dbReference type="HOGENOM" id="CLU_472824_0_0_1"/>
<dbReference type="OrthoDB" id="45007at2759"/>
<dbReference type="GeneID" id="16993174"/>
<keyword evidence="2" id="KW-0325">Glycoprotein</keyword>
<proteinExistence type="predicted"/>
<feature type="domain" description="Purple acid phosphatase C-terminal" evidence="6">
    <location>
        <begin position="478"/>
        <end position="531"/>
    </location>
</feature>
<feature type="transmembrane region" description="Helical" evidence="3">
    <location>
        <begin position="47"/>
        <end position="69"/>
    </location>
</feature>
<protein>
    <submittedName>
        <fullName evidence="7">Probable purple acid phosphatase protein</fullName>
    </submittedName>
</protein>
<keyword evidence="3" id="KW-0812">Transmembrane</keyword>
<evidence type="ECO:0000256" key="2">
    <source>
        <dbReference type="ARBA" id="ARBA00023180"/>
    </source>
</evidence>
<accession>M1V7C6</accession>
<dbReference type="Pfam" id="PF00149">
    <property type="entry name" value="Metallophos"/>
    <property type="match status" value="1"/>
</dbReference>
<keyword evidence="8" id="KW-1185">Reference proteome</keyword>
<name>M1V7C6_CYAM1</name>
<evidence type="ECO:0000256" key="4">
    <source>
        <dbReference type="SAM" id="SignalP"/>
    </source>
</evidence>
<dbReference type="GO" id="GO:0003993">
    <property type="term" value="F:acid phosphatase activity"/>
    <property type="evidence" value="ECO:0007669"/>
    <property type="project" value="InterPro"/>
</dbReference>
<dbReference type="SUPFAM" id="SSF56300">
    <property type="entry name" value="Metallo-dependent phosphatases"/>
    <property type="match status" value="1"/>
</dbReference>
<evidence type="ECO:0000313" key="7">
    <source>
        <dbReference type="EMBL" id="BAM79669.1"/>
    </source>
</evidence>
<feature type="domain" description="Calcineurin-like phosphoesterase" evidence="5">
    <location>
        <begin position="292"/>
        <end position="462"/>
    </location>
</feature>
<dbReference type="eggNOG" id="KOG1378">
    <property type="taxonomic scope" value="Eukaryota"/>
</dbReference>
<dbReference type="CDD" id="cd00839">
    <property type="entry name" value="MPP_PAPs"/>
    <property type="match status" value="1"/>
</dbReference>
<dbReference type="EMBL" id="AP006489">
    <property type="protein sequence ID" value="BAM79669.1"/>
    <property type="molecule type" value="Genomic_DNA"/>
</dbReference>